<sequence>MDQSLDIISTGKLLHVKVTGKLTKEAYESFAPLVNEQIEEHGKVRILFEMHDFHGWTAGALWEDLKFDFKHWKDIERLAIVGESKWEAGMAVFCKPFTAAKIQYFDHSKLGDA</sequence>
<dbReference type="Pfam" id="PF11964">
    <property type="entry name" value="SpoIIAA-like"/>
    <property type="match status" value="1"/>
</dbReference>
<evidence type="ECO:0000313" key="1">
    <source>
        <dbReference type="EMBL" id="GAG26200.1"/>
    </source>
</evidence>
<dbReference type="InterPro" id="IPR036513">
    <property type="entry name" value="STAS_dom_sf"/>
</dbReference>
<name>X0W6K1_9ZZZZ</name>
<accession>X0W6K1</accession>
<feature type="non-terminal residue" evidence="1">
    <location>
        <position position="113"/>
    </location>
</feature>
<dbReference type="EMBL" id="BARS01030836">
    <property type="protein sequence ID" value="GAG26200.1"/>
    <property type="molecule type" value="Genomic_DNA"/>
</dbReference>
<proteinExistence type="predicted"/>
<gene>
    <name evidence="1" type="ORF">S01H1_48041</name>
</gene>
<comment type="caution">
    <text evidence="1">The sequence shown here is derived from an EMBL/GenBank/DDBJ whole genome shotgun (WGS) entry which is preliminary data.</text>
</comment>
<dbReference type="SUPFAM" id="SSF52091">
    <property type="entry name" value="SpoIIaa-like"/>
    <property type="match status" value="1"/>
</dbReference>
<reference evidence="1" key="1">
    <citation type="journal article" date="2014" name="Front. Microbiol.">
        <title>High frequency of phylogenetically diverse reductive dehalogenase-homologous genes in deep subseafloor sedimentary metagenomes.</title>
        <authorList>
            <person name="Kawai M."/>
            <person name="Futagami T."/>
            <person name="Toyoda A."/>
            <person name="Takaki Y."/>
            <person name="Nishi S."/>
            <person name="Hori S."/>
            <person name="Arai W."/>
            <person name="Tsubouchi T."/>
            <person name="Morono Y."/>
            <person name="Uchiyama I."/>
            <person name="Ito T."/>
            <person name="Fujiyama A."/>
            <person name="Inagaki F."/>
            <person name="Takami H."/>
        </authorList>
    </citation>
    <scope>NUCLEOTIDE SEQUENCE</scope>
    <source>
        <strain evidence="1">Expedition CK06-06</strain>
    </source>
</reference>
<dbReference type="InterPro" id="IPR038396">
    <property type="entry name" value="SpoIIAA-like_sf"/>
</dbReference>
<dbReference type="InterPro" id="IPR021866">
    <property type="entry name" value="SpoIIAA-like"/>
</dbReference>
<dbReference type="Gene3D" id="3.40.50.10600">
    <property type="entry name" value="SpoIIaa-like domains"/>
    <property type="match status" value="1"/>
</dbReference>
<protein>
    <recommendedName>
        <fullName evidence="2">STAS/SEC14 domain-containing protein</fullName>
    </recommendedName>
</protein>
<dbReference type="AlphaFoldDB" id="X0W6K1"/>
<evidence type="ECO:0008006" key="2">
    <source>
        <dbReference type="Google" id="ProtNLM"/>
    </source>
</evidence>
<organism evidence="1">
    <name type="scientific">marine sediment metagenome</name>
    <dbReference type="NCBI Taxonomy" id="412755"/>
    <lineage>
        <taxon>unclassified sequences</taxon>
        <taxon>metagenomes</taxon>
        <taxon>ecological metagenomes</taxon>
    </lineage>
</organism>